<dbReference type="EMBL" id="JAHLQI010000008">
    <property type="protein sequence ID" value="MBU5491424.1"/>
    <property type="molecule type" value="Genomic_DNA"/>
</dbReference>
<evidence type="ECO:0000313" key="5">
    <source>
        <dbReference type="EMBL" id="MBU5491424.1"/>
    </source>
</evidence>
<dbReference type="Proteomes" id="UP000783588">
    <property type="component" value="Unassembled WGS sequence"/>
</dbReference>
<dbReference type="InterPro" id="IPR006162">
    <property type="entry name" value="Ppantetheine_attach_site"/>
</dbReference>
<dbReference type="InterPro" id="IPR009081">
    <property type="entry name" value="PP-bd_ACP"/>
</dbReference>
<keyword evidence="6" id="KW-1185">Reference proteome</keyword>
<dbReference type="PANTHER" id="PTHR45527">
    <property type="entry name" value="NONRIBOSOMAL PEPTIDE SYNTHETASE"/>
    <property type="match status" value="1"/>
</dbReference>
<keyword evidence="1" id="KW-0596">Phosphopantetheine</keyword>
<evidence type="ECO:0000313" key="6">
    <source>
        <dbReference type="Proteomes" id="UP000783588"/>
    </source>
</evidence>
<evidence type="ECO:0000256" key="2">
    <source>
        <dbReference type="ARBA" id="ARBA00022553"/>
    </source>
</evidence>
<evidence type="ECO:0000256" key="3">
    <source>
        <dbReference type="ARBA" id="ARBA00023194"/>
    </source>
</evidence>
<organism evidence="5 6">
    <name type="scientific">Butyricicoccus intestinisimiae</name>
    <dbReference type="NCBI Taxonomy" id="2841509"/>
    <lineage>
        <taxon>Bacteria</taxon>
        <taxon>Bacillati</taxon>
        <taxon>Bacillota</taxon>
        <taxon>Clostridia</taxon>
        <taxon>Eubacteriales</taxon>
        <taxon>Butyricicoccaceae</taxon>
        <taxon>Butyricicoccus</taxon>
    </lineage>
</organism>
<dbReference type="PROSITE" id="PS50075">
    <property type="entry name" value="CARRIER"/>
    <property type="match status" value="1"/>
</dbReference>
<keyword evidence="2" id="KW-0597">Phosphoprotein</keyword>
<evidence type="ECO:0000259" key="4">
    <source>
        <dbReference type="PROSITE" id="PS50075"/>
    </source>
</evidence>
<gene>
    <name evidence="5" type="ORF">KQI75_12515</name>
</gene>
<keyword evidence="3" id="KW-0045">Antibiotic biosynthesis</keyword>
<dbReference type="RefSeq" id="WP_216471153.1">
    <property type="nucleotide sequence ID" value="NZ_JAHLQI010000008.1"/>
</dbReference>
<comment type="caution">
    <text evidence="5">The sequence shown here is derived from an EMBL/GenBank/DDBJ whole genome shotgun (WGS) entry which is preliminary data.</text>
</comment>
<proteinExistence type="predicted"/>
<dbReference type="SMART" id="SM00823">
    <property type="entry name" value="PKS_PP"/>
    <property type="match status" value="1"/>
</dbReference>
<dbReference type="Pfam" id="PF00550">
    <property type="entry name" value="PP-binding"/>
    <property type="match status" value="1"/>
</dbReference>
<dbReference type="PROSITE" id="PS00012">
    <property type="entry name" value="PHOSPHOPANTETHEINE"/>
    <property type="match status" value="1"/>
</dbReference>
<accession>A0ABS6EX69</accession>
<protein>
    <submittedName>
        <fullName evidence="5">Acyl carrier protein</fullName>
    </submittedName>
</protein>
<sequence length="93" mass="10426">MSDLEIEIRDIVADVLDIEEPEELDASTEFFSIGGNSLTAMMVVEAIQNQYSIDFDFSGMIRHTTIGDMSKLVAEKLHEQQENVAVGTCRKEE</sequence>
<reference evidence="5 6" key="1">
    <citation type="submission" date="2021-06" db="EMBL/GenBank/DDBJ databases">
        <authorList>
            <person name="Sun Q."/>
            <person name="Li D."/>
        </authorList>
    </citation>
    <scope>NUCLEOTIDE SEQUENCE [LARGE SCALE GENOMIC DNA]</scope>
    <source>
        <strain evidence="5 6">MSJd-7</strain>
    </source>
</reference>
<dbReference type="PANTHER" id="PTHR45527:SF1">
    <property type="entry name" value="FATTY ACID SYNTHASE"/>
    <property type="match status" value="1"/>
</dbReference>
<dbReference type="InterPro" id="IPR020806">
    <property type="entry name" value="PKS_PP-bd"/>
</dbReference>
<name>A0ABS6EX69_9FIRM</name>
<evidence type="ECO:0000256" key="1">
    <source>
        <dbReference type="ARBA" id="ARBA00022450"/>
    </source>
</evidence>
<feature type="domain" description="Carrier" evidence="4">
    <location>
        <begin position="2"/>
        <end position="77"/>
    </location>
</feature>